<name>A0ABW3A191_9ACTN</name>
<keyword evidence="2" id="KW-1185">Reference proteome</keyword>
<dbReference type="InterPro" id="IPR045778">
    <property type="entry name" value="DUF6204"/>
</dbReference>
<comment type="caution">
    <text evidence="1">The sequence shown here is derived from an EMBL/GenBank/DDBJ whole genome shotgun (WGS) entry which is preliminary data.</text>
</comment>
<dbReference type="Pfam" id="PF19707">
    <property type="entry name" value="DUF6204"/>
    <property type="match status" value="1"/>
</dbReference>
<organism evidence="1 2">
    <name type="scientific">Micromonospora azadirachtae</name>
    <dbReference type="NCBI Taxonomy" id="1970735"/>
    <lineage>
        <taxon>Bacteria</taxon>
        <taxon>Bacillati</taxon>
        <taxon>Actinomycetota</taxon>
        <taxon>Actinomycetes</taxon>
        <taxon>Micromonosporales</taxon>
        <taxon>Micromonosporaceae</taxon>
        <taxon>Micromonospora</taxon>
    </lineage>
</organism>
<sequence length="78" mass="8544">MTYERSLVAFTFRCVVPATEEDREAVVIGKAEALAAAAVRGLGADYCDLKSVSTDVDNIKIRRRNAEHLKQMSAVTDV</sequence>
<reference evidence="2" key="1">
    <citation type="journal article" date="2019" name="Int. J. Syst. Evol. Microbiol.">
        <title>The Global Catalogue of Microorganisms (GCM) 10K type strain sequencing project: providing services to taxonomists for standard genome sequencing and annotation.</title>
        <authorList>
            <consortium name="The Broad Institute Genomics Platform"/>
            <consortium name="The Broad Institute Genome Sequencing Center for Infectious Disease"/>
            <person name="Wu L."/>
            <person name="Ma J."/>
        </authorList>
    </citation>
    <scope>NUCLEOTIDE SEQUENCE [LARGE SCALE GENOMIC DNA]</scope>
    <source>
        <strain evidence="2">JCM 32148</strain>
    </source>
</reference>
<dbReference type="EMBL" id="JBHTHM010000418">
    <property type="protein sequence ID" value="MFD0784439.1"/>
    <property type="molecule type" value="Genomic_DNA"/>
</dbReference>
<proteinExistence type="predicted"/>
<dbReference type="Proteomes" id="UP001597053">
    <property type="component" value="Unassembled WGS sequence"/>
</dbReference>
<gene>
    <name evidence="1" type="ORF">ACFQZ8_11015</name>
</gene>
<evidence type="ECO:0000313" key="2">
    <source>
        <dbReference type="Proteomes" id="UP001597053"/>
    </source>
</evidence>
<protein>
    <submittedName>
        <fullName evidence="1">DUF6204 family protein</fullName>
    </submittedName>
</protein>
<evidence type="ECO:0000313" key="1">
    <source>
        <dbReference type="EMBL" id="MFD0784439.1"/>
    </source>
</evidence>
<accession>A0ABW3A191</accession>